<dbReference type="InterPro" id="IPR051200">
    <property type="entry name" value="Host-pathogen_enzymatic-act"/>
</dbReference>
<organism evidence="1 2">
    <name type="scientific">Candidatus Nitrospira inopinata</name>
    <dbReference type="NCBI Taxonomy" id="1715989"/>
    <lineage>
        <taxon>Bacteria</taxon>
        <taxon>Pseudomonadati</taxon>
        <taxon>Nitrospirota</taxon>
        <taxon>Nitrospiria</taxon>
        <taxon>Nitrospirales</taxon>
        <taxon>Nitrospiraceae</taxon>
        <taxon>Nitrospira</taxon>
    </lineage>
</organism>
<dbReference type="SUPFAM" id="SSF50969">
    <property type="entry name" value="YVTN repeat-like/Quinoprotein amine dehydrogenase"/>
    <property type="match status" value="1"/>
</dbReference>
<accession>A0A0S4KUX4</accession>
<protein>
    <recommendedName>
        <fullName evidence="3">Lipoprotein LpqB beta-propeller domain-containing protein</fullName>
    </recommendedName>
</protein>
<dbReference type="PANTHER" id="PTHR47197:SF3">
    <property type="entry name" value="DIHYDRO-HEME D1 DEHYDROGENASE"/>
    <property type="match status" value="1"/>
</dbReference>
<dbReference type="Proteomes" id="UP000066284">
    <property type="component" value="Chromosome 1"/>
</dbReference>
<gene>
    <name evidence="1" type="ORF">NITINOP_0466</name>
</gene>
<dbReference type="RefSeq" id="WP_158023146.1">
    <property type="nucleotide sequence ID" value="NZ_LN885086.1"/>
</dbReference>
<dbReference type="OrthoDB" id="9770342at2"/>
<evidence type="ECO:0000313" key="2">
    <source>
        <dbReference type="Proteomes" id="UP000066284"/>
    </source>
</evidence>
<dbReference type="InterPro" id="IPR015943">
    <property type="entry name" value="WD40/YVTN_repeat-like_dom_sf"/>
</dbReference>
<proteinExistence type="predicted"/>
<dbReference type="EMBL" id="LN885086">
    <property type="protein sequence ID" value="CUQ65442.1"/>
    <property type="molecule type" value="Genomic_DNA"/>
</dbReference>
<dbReference type="SUPFAM" id="SSF51004">
    <property type="entry name" value="C-terminal (heme d1) domain of cytochrome cd1-nitrite reductase"/>
    <property type="match status" value="1"/>
</dbReference>
<dbReference type="Gene3D" id="2.130.10.10">
    <property type="entry name" value="YVTN repeat-like/Quinoprotein amine dehydrogenase"/>
    <property type="match status" value="1"/>
</dbReference>
<evidence type="ECO:0000313" key="1">
    <source>
        <dbReference type="EMBL" id="CUQ65442.1"/>
    </source>
</evidence>
<dbReference type="STRING" id="1715989.NITINOP_0466"/>
<keyword evidence="2" id="KW-1185">Reference proteome</keyword>
<name>A0A0S4KUX4_9BACT</name>
<evidence type="ECO:0008006" key="3">
    <source>
        <dbReference type="Google" id="ProtNLM"/>
    </source>
</evidence>
<dbReference type="PROSITE" id="PS51257">
    <property type="entry name" value="PROKAR_LIPOPROTEIN"/>
    <property type="match status" value="1"/>
</dbReference>
<reference evidence="2" key="1">
    <citation type="submission" date="2015-09" db="EMBL/GenBank/DDBJ databases">
        <authorList>
            <person name="Daims H."/>
        </authorList>
    </citation>
    <scope>NUCLEOTIDE SEQUENCE [LARGE SCALE GENOMIC DNA]</scope>
</reference>
<dbReference type="PANTHER" id="PTHR47197">
    <property type="entry name" value="PROTEIN NIRF"/>
    <property type="match status" value="1"/>
</dbReference>
<dbReference type="InterPro" id="IPR011044">
    <property type="entry name" value="Quino_amine_DH_bsu"/>
</dbReference>
<sequence>MKHGKQVGARSGPFRLCGWQSACVIVLLFAGCGTGGDDPEPNSPLTTPMAFVVNQDDTTLTTLRLDGKFSPVIGTLSLGPVQPDAIGGVTFSLGEWVFATHTAGDRVAAIDPIGGSPPILENFITTNPADTTGHLRVGRRPTKIYRDPVDREVLWTTNEGDPDGIDRLAGCTNGGSVSILHNSHLGVGGGEQPRITSRVCLSGKGEFFVVFALPPSQRSVFVASKTTGIVSVLLGLPIAGGGTAWSELPMVIDLCNRQFAMPSTVNCNAAPTGLFWSQATDKAYAYLSGRAPSEIIEINPTENPPVSKSVQVHISGSQSISHVGMAPDGRELLVIIEDRSDSDHVVTRFASVDVTVSGGLTLTDIPAPVLQDVRVAQFQFTPDGRQLYLLASNDSAGLTVAQAANQRKDLLVILNRNPLNVAREVSLPLATSHAMDLWITGPAGAGSARGVVVTNATSGVNGTVSLIDPNSGRITSTFRVGRNPKMVTVYYYGLVRNNNQATPRW</sequence>
<dbReference type="KEGG" id="nio:NITINOP_0466"/>
<dbReference type="InterPro" id="IPR011048">
    <property type="entry name" value="Haem_d1_sf"/>
</dbReference>
<dbReference type="AlphaFoldDB" id="A0A0S4KUX4"/>